<dbReference type="OrthoDB" id="6054164at2"/>
<protein>
    <submittedName>
        <fullName evidence="2">Uncharacterized protein</fullName>
    </submittedName>
</protein>
<comment type="caution">
    <text evidence="2">The sequence shown here is derived from an EMBL/GenBank/DDBJ whole genome shotgun (WGS) entry which is preliminary data.</text>
</comment>
<feature type="chain" id="PRO_5022766572" evidence="1">
    <location>
        <begin position="26"/>
        <end position="535"/>
    </location>
</feature>
<dbReference type="Proteomes" id="UP000319980">
    <property type="component" value="Unassembled WGS sequence"/>
</dbReference>
<accession>A0A5C5TWR8</accession>
<reference evidence="2 3" key="1">
    <citation type="journal article" date="2008" name="Int. J. Syst. Evol. Microbiol.">
        <title>Luteimonas marina sp. nov., isolated from seawater.</title>
        <authorList>
            <person name="Baik K.S."/>
            <person name="Park S.C."/>
            <person name="Kim M.S."/>
            <person name="Kim E.M."/>
            <person name="Park C."/>
            <person name="Chun J."/>
            <person name="Seong C.N."/>
        </authorList>
    </citation>
    <scope>NUCLEOTIDE SEQUENCE [LARGE SCALE GENOMIC DNA]</scope>
    <source>
        <strain evidence="2 3">FR1330</strain>
    </source>
</reference>
<keyword evidence="1" id="KW-0732">Signal</keyword>
<name>A0A5C5TWR8_9GAMM</name>
<organism evidence="2 3">
    <name type="scientific">Luteimonas marina</name>
    <dbReference type="NCBI Taxonomy" id="488485"/>
    <lineage>
        <taxon>Bacteria</taxon>
        <taxon>Pseudomonadati</taxon>
        <taxon>Pseudomonadota</taxon>
        <taxon>Gammaproteobacteria</taxon>
        <taxon>Lysobacterales</taxon>
        <taxon>Lysobacteraceae</taxon>
        <taxon>Luteimonas</taxon>
    </lineage>
</organism>
<proteinExistence type="predicted"/>
<sequence>MRKLNTSLLTAAVVGALGLSGVASAASLVYDPAGSQQITFAKDLIVNNGTTIETPTGLTLTATAPDAGNVVTVAGGDTLTVKVTLTAGAQFDPAAPAATLVATFLEGDQTGGGDAPLTVVGTPYYSASGQELNFEYTATGGGTIGAAGDSWLTLNSFQVTNLVQGLATGSAIGAEITVQNASGQQILAQSATIARSVWGLVIEDDTTMGNTSKTIDVAADPRKTEFSPFGTVGGSVGAGVAATYFNAGYVNVDVAQALETDGTTESYINNFNATAATPEYNVVNTAVFTVTVSGDDLSSFEGGNAWLDKTSNCSTATAGASRVNAAAALSSAGDLVFSSPATSGFWNDVTSAPPSGAGSHFYVCLGASGDEINPQELSGSVAVNYNLPTQRVNPPALDFSLLPLRLNGTTLIFQNVNPGANVRAESFLRLTNNNAQICPISIDAKDDAGLHTSEITAVLAPHTSIHLNSNDMENGNAAKGLTGAWGDGTGRWYVRVTAECANLAGSALNRNHDTGVVTDLTPAKAETWLTPAGKL</sequence>
<dbReference type="AlphaFoldDB" id="A0A5C5TWR8"/>
<gene>
    <name evidence="2" type="ORF">FQY83_14755</name>
</gene>
<evidence type="ECO:0000313" key="2">
    <source>
        <dbReference type="EMBL" id="TWT18633.1"/>
    </source>
</evidence>
<dbReference type="RefSeq" id="WP_146388736.1">
    <property type="nucleotide sequence ID" value="NZ_VOHK01000006.1"/>
</dbReference>
<dbReference type="EMBL" id="VOHK01000006">
    <property type="protein sequence ID" value="TWT18633.1"/>
    <property type="molecule type" value="Genomic_DNA"/>
</dbReference>
<evidence type="ECO:0000313" key="3">
    <source>
        <dbReference type="Proteomes" id="UP000319980"/>
    </source>
</evidence>
<evidence type="ECO:0000256" key="1">
    <source>
        <dbReference type="SAM" id="SignalP"/>
    </source>
</evidence>
<keyword evidence="3" id="KW-1185">Reference proteome</keyword>
<feature type="signal peptide" evidence="1">
    <location>
        <begin position="1"/>
        <end position="25"/>
    </location>
</feature>